<dbReference type="AlphaFoldDB" id="A0AAD7BW40"/>
<dbReference type="SUPFAM" id="SSF50685">
    <property type="entry name" value="Barwin-like endoglucanases"/>
    <property type="match status" value="1"/>
</dbReference>
<dbReference type="PANTHER" id="PTHR31836:SF28">
    <property type="entry name" value="SRCR DOMAIN-CONTAINING PROTEIN-RELATED"/>
    <property type="match status" value="1"/>
</dbReference>
<dbReference type="EMBL" id="JARKIF010000008">
    <property type="protein sequence ID" value="KAJ7632446.1"/>
    <property type="molecule type" value="Genomic_DNA"/>
</dbReference>
<keyword evidence="1 3" id="KW-0732">Signal</keyword>
<dbReference type="Gene3D" id="2.40.40.10">
    <property type="entry name" value="RlpA-like domain"/>
    <property type="match status" value="1"/>
</dbReference>
<feature type="compositionally biased region" description="Low complexity" evidence="2">
    <location>
        <begin position="199"/>
        <end position="214"/>
    </location>
</feature>
<dbReference type="InterPro" id="IPR036908">
    <property type="entry name" value="RlpA-like_sf"/>
</dbReference>
<evidence type="ECO:0000256" key="2">
    <source>
        <dbReference type="SAM" id="MobiDB-lite"/>
    </source>
</evidence>
<accession>A0AAD7BW40</accession>
<evidence type="ECO:0000256" key="1">
    <source>
        <dbReference type="ARBA" id="ARBA00022729"/>
    </source>
</evidence>
<feature type="compositionally biased region" description="Pro residues" evidence="2">
    <location>
        <begin position="174"/>
        <end position="198"/>
    </location>
</feature>
<evidence type="ECO:0000256" key="3">
    <source>
        <dbReference type="SAM" id="SignalP"/>
    </source>
</evidence>
<reference evidence="4" key="1">
    <citation type="submission" date="2023-03" db="EMBL/GenBank/DDBJ databases">
        <title>Massive genome expansion in bonnet fungi (Mycena s.s.) driven by repeated elements and novel gene families across ecological guilds.</title>
        <authorList>
            <consortium name="Lawrence Berkeley National Laboratory"/>
            <person name="Harder C.B."/>
            <person name="Miyauchi S."/>
            <person name="Viragh M."/>
            <person name="Kuo A."/>
            <person name="Thoen E."/>
            <person name="Andreopoulos B."/>
            <person name="Lu D."/>
            <person name="Skrede I."/>
            <person name="Drula E."/>
            <person name="Henrissat B."/>
            <person name="Morin E."/>
            <person name="Kohler A."/>
            <person name="Barry K."/>
            <person name="LaButti K."/>
            <person name="Morin E."/>
            <person name="Salamov A."/>
            <person name="Lipzen A."/>
            <person name="Mereny Z."/>
            <person name="Hegedus B."/>
            <person name="Baldrian P."/>
            <person name="Stursova M."/>
            <person name="Weitz H."/>
            <person name="Taylor A."/>
            <person name="Grigoriev I.V."/>
            <person name="Nagy L.G."/>
            <person name="Martin F."/>
            <person name="Kauserud H."/>
        </authorList>
    </citation>
    <scope>NUCLEOTIDE SEQUENCE</scope>
    <source>
        <strain evidence="4">9284</strain>
    </source>
</reference>
<feature type="chain" id="PRO_5042277049" evidence="3">
    <location>
        <begin position="16"/>
        <end position="240"/>
    </location>
</feature>
<feature type="region of interest" description="Disordered" evidence="2">
    <location>
        <begin position="138"/>
        <end position="217"/>
    </location>
</feature>
<keyword evidence="5" id="KW-1185">Reference proteome</keyword>
<evidence type="ECO:0000313" key="5">
    <source>
        <dbReference type="Proteomes" id="UP001221142"/>
    </source>
</evidence>
<gene>
    <name evidence="4" type="ORF">FB45DRAFT_978213</name>
</gene>
<feature type="signal peptide" evidence="3">
    <location>
        <begin position="1"/>
        <end position="15"/>
    </location>
</feature>
<dbReference type="PANTHER" id="PTHR31836">
    <property type="match status" value="1"/>
</dbReference>
<evidence type="ECO:0000313" key="4">
    <source>
        <dbReference type="EMBL" id="KAJ7632446.1"/>
    </source>
</evidence>
<dbReference type="CDD" id="cd22191">
    <property type="entry name" value="DPBB_RlpA_EXP_N-like"/>
    <property type="match status" value="1"/>
</dbReference>
<sequence length="240" mass="25468">MRSLLALLALPAVLAGHNAHVNHRDVAKRASGDLSKRAQFPNTRWTFYSTGLGACGKTNQDSDFNFGTAYPSPDCFKMITMTYGGKTTQAQIVDACPGCPPNGLDLSPGLFSFFADQGLGVITGWRWRLTRLPPRRRRRSLRLLRTPPRTPLQPPPPLTRRQPPPPILRRASPSPSPPKSSSAAPPPSSSAKPSPSPSAPTSSSAPAASPAPATGPENLDAFAQVLLELTNVVVAGANAH</sequence>
<feature type="compositionally biased region" description="Pro residues" evidence="2">
    <location>
        <begin position="148"/>
        <end position="167"/>
    </location>
</feature>
<proteinExistence type="predicted"/>
<name>A0AAD7BW40_9AGAR</name>
<dbReference type="Proteomes" id="UP001221142">
    <property type="component" value="Unassembled WGS sequence"/>
</dbReference>
<organism evidence="4 5">
    <name type="scientific">Roridomyces roridus</name>
    <dbReference type="NCBI Taxonomy" id="1738132"/>
    <lineage>
        <taxon>Eukaryota</taxon>
        <taxon>Fungi</taxon>
        <taxon>Dikarya</taxon>
        <taxon>Basidiomycota</taxon>
        <taxon>Agaricomycotina</taxon>
        <taxon>Agaricomycetes</taxon>
        <taxon>Agaricomycetidae</taxon>
        <taxon>Agaricales</taxon>
        <taxon>Marasmiineae</taxon>
        <taxon>Mycenaceae</taxon>
        <taxon>Roridomyces</taxon>
    </lineage>
</organism>
<protein>
    <submittedName>
        <fullName evidence="4">Expansin family protein</fullName>
    </submittedName>
</protein>
<comment type="caution">
    <text evidence="4">The sequence shown here is derived from an EMBL/GenBank/DDBJ whole genome shotgun (WGS) entry which is preliminary data.</text>
</comment>
<dbReference type="InterPro" id="IPR051477">
    <property type="entry name" value="Expansin_CellWall"/>
</dbReference>